<proteinExistence type="predicted"/>
<accession>A0A2I0V400</accession>
<organism evidence="1 2">
    <name type="scientific">Lysinibacillus fusiformis</name>
    <dbReference type="NCBI Taxonomy" id="28031"/>
    <lineage>
        <taxon>Bacteria</taxon>
        <taxon>Bacillati</taxon>
        <taxon>Bacillota</taxon>
        <taxon>Bacilli</taxon>
        <taxon>Bacillales</taxon>
        <taxon>Bacillaceae</taxon>
        <taxon>Lysinibacillus</taxon>
    </lineage>
</organism>
<dbReference type="Proteomes" id="UP000234956">
    <property type="component" value="Unassembled WGS sequence"/>
</dbReference>
<dbReference type="EMBL" id="PDFK01000001">
    <property type="protein sequence ID" value="PKU53034.1"/>
    <property type="molecule type" value="Genomic_DNA"/>
</dbReference>
<reference evidence="1 2" key="1">
    <citation type="submission" date="2017-10" db="EMBL/GenBank/DDBJ databases">
        <title>Draft genome of Lysinibacillus fusiformis strain Juneja, a laboratory-derived pathogen of Drosophila melanogaster.</title>
        <authorList>
            <person name="Smith B.R."/>
            <person name="Unckless R.L."/>
        </authorList>
    </citation>
    <scope>NUCLEOTIDE SEQUENCE [LARGE SCALE GENOMIC DNA]</scope>
    <source>
        <strain evidence="1 2">Juneja</strain>
    </source>
</reference>
<dbReference type="AlphaFoldDB" id="A0A2I0V400"/>
<gene>
    <name evidence="1" type="ORF">CRI88_01505</name>
</gene>
<evidence type="ECO:0000313" key="2">
    <source>
        <dbReference type="Proteomes" id="UP000234956"/>
    </source>
</evidence>
<protein>
    <submittedName>
        <fullName evidence="1">Uncharacterized protein</fullName>
    </submittedName>
</protein>
<evidence type="ECO:0000313" key="1">
    <source>
        <dbReference type="EMBL" id="PKU53034.1"/>
    </source>
</evidence>
<sequence length="61" mass="7246">MYDTRIRMIKNNYLRRKQHSMITTRNSTMKYLIVRGGTSIADIKTSYMAKKAIKLSWSFIL</sequence>
<comment type="caution">
    <text evidence="1">The sequence shown here is derived from an EMBL/GenBank/DDBJ whole genome shotgun (WGS) entry which is preliminary data.</text>
</comment>
<name>A0A2I0V400_9BACI</name>